<accession>A0ABU2GJB8</accession>
<proteinExistence type="predicted"/>
<keyword evidence="1" id="KW-0812">Transmembrane</keyword>
<organism evidence="2 3">
    <name type="scientific">Halogeometricum salsisoli</name>
    <dbReference type="NCBI Taxonomy" id="2950536"/>
    <lineage>
        <taxon>Archaea</taxon>
        <taxon>Methanobacteriati</taxon>
        <taxon>Methanobacteriota</taxon>
        <taxon>Stenosarchaea group</taxon>
        <taxon>Halobacteria</taxon>
        <taxon>Halobacteriales</taxon>
        <taxon>Haloferacaceae</taxon>
        <taxon>Halogeometricum</taxon>
    </lineage>
</organism>
<name>A0ABU2GJB8_9EURY</name>
<dbReference type="Pfam" id="PF23928">
    <property type="entry name" value="DUF7266"/>
    <property type="match status" value="1"/>
</dbReference>
<keyword evidence="3" id="KW-1185">Reference proteome</keyword>
<dbReference type="Proteomes" id="UP001257060">
    <property type="component" value="Unassembled WGS sequence"/>
</dbReference>
<protein>
    <recommendedName>
        <fullName evidence="4">Secreted glycoprotein</fullName>
    </recommendedName>
</protein>
<evidence type="ECO:0000313" key="2">
    <source>
        <dbReference type="EMBL" id="MDS0300158.1"/>
    </source>
</evidence>
<dbReference type="RefSeq" id="WP_310925051.1">
    <property type="nucleotide sequence ID" value="NZ_JAMQOP010000003.1"/>
</dbReference>
<dbReference type="EMBL" id="JAMQOP010000003">
    <property type="protein sequence ID" value="MDS0300158.1"/>
    <property type="molecule type" value="Genomic_DNA"/>
</dbReference>
<feature type="transmembrane region" description="Helical" evidence="1">
    <location>
        <begin position="12"/>
        <end position="35"/>
    </location>
</feature>
<evidence type="ECO:0000313" key="3">
    <source>
        <dbReference type="Proteomes" id="UP001257060"/>
    </source>
</evidence>
<gene>
    <name evidence="2" type="ORF">NDI76_15535</name>
</gene>
<sequence>MRDRASTTALNYVLLLGIVAILVSTLVVGVGDLVVDQQERGVRSQLDVVGNRLAADVATVDGVARQTDGTVRLRSDLPDRVVGTPYTVTVESTGDDSYRLTLRSSTPDVVVYVPFRSETTVAEGTVRGGPIDVGYDPTTSSEVTLRDR</sequence>
<keyword evidence="1" id="KW-1133">Transmembrane helix</keyword>
<evidence type="ECO:0000256" key="1">
    <source>
        <dbReference type="SAM" id="Phobius"/>
    </source>
</evidence>
<reference evidence="2 3" key="1">
    <citation type="submission" date="2022-06" db="EMBL/GenBank/DDBJ databases">
        <title>Halogeometricum sp. a new haloarchaeum isolate from saline soil.</title>
        <authorList>
            <person name="Strakova D."/>
            <person name="Galisteo C."/>
            <person name="Sanchez-Porro C."/>
            <person name="Ventosa A."/>
        </authorList>
    </citation>
    <scope>NUCLEOTIDE SEQUENCE [LARGE SCALE GENOMIC DNA]</scope>
    <source>
        <strain evidence="2 3">S1BR25-6</strain>
    </source>
</reference>
<dbReference type="InterPro" id="IPR055690">
    <property type="entry name" value="DUF7266"/>
</dbReference>
<keyword evidence="1" id="KW-0472">Membrane</keyword>
<evidence type="ECO:0008006" key="4">
    <source>
        <dbReference type="Google" id="ProtNLM"/>
    </source>
</evidence>
<comment type="caution">
    <text evidence="2">The sequence shown here is derived from an EMBL/GenBank/DDBJ whole genome shotgun (WGS) entry which is preliminary data.</text>
</comment>